<dbReference type="Pfam" id="PF01804">
    <property type="entry name" value="Penicil_amidase"/>
    <property type="match status" value="1"/>
</dbReference>
<dbReference type="InterPro" id="IPR029055">
    <property type="entry name" value="Ntn_hydrolases_N"/>
</dbReference>
<protein>
    <submittedName>
        <fullName evidence="2">Uncharacterized protein</fullName>
    </submittedName>
</protein>
<organism evidence="2 3">
    <name type="scientific">Nocardia vulneris</name>
    <dbReference type="NCBI Taxonomy" id="1141657"/>
    <lineage>
        <taxon>Bacteria</taxon>
        <taxon>Bacillati</taxon>
        <taxon>Actinomycetota</taxon>
        <taxon>Actinomycetes</taxon>
        <taxon>Mycobacteriales</taxon>
        <taxon>Nocardiaceae</taxon>
        <taxon>Nocardia</taxon>
    </lineage>
</organism>
<comment type="caution">
    <text evidence="2">The sequence shown here is derived from an EMBL/GenBank/DDBJ whole genome shotgun (WGS) entry which is preliminary data.</text>
</comment>
<comment type="similarity">
    <text evidence="1">Belongs to the peptidase S45 family.</text>
</comment>
<name>A0ABR4ZNC8_9NOCA</name>
<evidence type="ECO:0000313" key="3">
    <source>
        <dbReference type="Proteomes" id="UP000031364"/>
    </source>
</evidence>
<reference evidence="2 3" key="1">
    <citation type="journal article" date="2014" name="Int. J. Syst. Evol. Microbiol.">
        <title>Nocardia vulneris sp. nov., isolated from wounds of human patients in North America.</title>
        <authorList>
            <person name="Lasker B.A."/>
            <person name="Bell M."/>
            <person name="Klenk H.P."/>
            <person name="Sproer C."/>
            <person name="Schumann C."/>
            <person name="Schumann P."/>
            <person name="Brown J.M."/>
        </authorList>
    </citation>
    <scope>NUCLEOTIDE SEQUENCE [LARGE SCALE GENOMIC DNA]</scope>
    <source>
        <strain evidence="2 3">W9851</strain>
    </source>
</reference>
<dbReference type="Gene3D" id="1.10.439.10">
    <property type="entry name" value="Penicillin Amidohydrolase, domain 1"/>
    <property type="match status" value="1"/>
</dbReference>
<evidence type="ECO:0000256" key="1">
    <source>
        <dbReference type="ARBA" id="ARBA00006586"/>
    </source>
</evidence>
<dbReference type="Proteomes" id="UP000031364">
    <property type="component" value="Unassembled WGS sequence"/>
</dbReference>
<dbReference type="InterPro" id="IPR002692">
    <property type="entry name" value="S45"/>
</dbReference>
<dbReference type="SUPFAM" id="SSF56235">
    <property type="entry name" value="N-terminal nucleophile aminohydrolases (Ntn hydrolases)"/>
    <property type="match status" value="1"/>
</dbReference>
<sequence length="84" mass="9416">MSGTVFEVTGLAAAVDILIDRWGIPHIYAATVDDVFFAQGFNAARDRLFQIDLWRRKALGQLAEVFGPDYVDDDRAARLLLFRG</sequence>
<accession>A0ABR4ZNC8</accession>
<proteinExistence type="inferred from homology"/>
<feature type="non-terminal residue" evidence="2">
    <location>
        <position position="84"/>
    </location>
</feature>
<evidence type="ECO:0000313" key="2">
    <source>
        <dbReference type="EMBL" id="KIA66837.1"/>
    </source>
</evidence>
<keyword evidence="3" id="KW-1185">Reference proteome</keyword>
<gene>
    <name evidence="2" type="ORF">FG87_01680</name>
</gene>
<dbReference type="RefSeq" id="WP_043663556.1">
    <property type="nucleotide sequence ID" value="NZ_JNFP01000001.1"/>
</dbReference>
<dbReference type="InterPro" id="IPR023343">
    <property type="entry name" value="Penicillin_amidase_dom1"/>
</dbReference>
<dbReference type="PANTHER" id="PTHR34218:SF4">
    <property type="entry name" value="ACYL-HOMOSERINE LACTONE ACYLASE QUIP"/>
    <property type="match status" value="1"/>
</dbReference>
<dbReference type="PANTHER" id="PTHR34218">
    <property type="entry name" value="PEPTIDASE S45 PENICILLIN AMIDASE"/>
    <property type="match status" value="1"/>
</dbReference>
<dbReference type="EMBL" id="JNFP01000001">
    <property type="protein sequence ID" value="KIA66837.1"/>
    <property type="molecule type" value="Genomic_DNA"/>
</dbReference>